<evidence type="ECO:0000313" key="1">
    <source>
        <dbReference type="EMBL" id="MBP4139982.1"/>
    </source>
</evidence>
<comment type="caution">
    <text evidence="1">The sequence shown here is derived from an EMBL/GenBank/DDBJ whole genome shotgun (WGS) entry which is preliminary data.</text>
</comment>
<dbReference type="Proteomes" id="UP000675047">
    <property type="component" value="Unassembled WGS sequence"/>
</dbReference>
<dbReference type="RefSeq" id="WP_210668221.1">
    <property type="nucleotide sequence ID" value="NZ_JAGFBV010000043.1"/>
</dbReference>
<organism evidence="1 2">
    <name type="scientific">Flavobacterium geliluteum</name>
    <dbReference type="NCBI Taxonomy" id="2816120"/>
    <lineage>
        <taxon>Bacteria</taxon>
        <taxon>Pseudomonadati</taxon>
        <taxon>Bacteroidota</taxon>
        <taxon>Flavobacteriia</taxon>
        <taxon>Flavobacteriales</taxon>
        <taxon>Flavobacteriaceae</taxon>
        <taxon>Flavobacterium</taxon>
    </lineage>
</organism>
<dbReference type="EMBL" id="JAGFBV010000043">
    <property type="protein sequence ID" value="MBP4139982.1"/>
    <property type="molecule type" value="Genomic_DNA"/>
</dbReference>
<dbReference type="AlphaFoldDB" id="A0A940XCI8"/>
<gene>
    <name evidence="1" type="ORF">J3495_18065</name>
</gene>
<reference evidence="1 2" key="1">
    <citation type="submission" date="2021-03" db="EMBL/GenBank/DDBJ databases">
        <title>Flavobacterium Flabelliformis Sp. Nov. And Flavobacterium Geliluteum Sp. Nov., Two Novel Multidrug Resistant Psychrophilic Species Isolated From Antarctica.</title>
        <authorList>
            <person name="Kralova S."/>
            <person name="Busse H.J."/>
            <person name="Bezdicek M."/>
            <person name="Nykrynova M."/>
            <person name="Kroupova E."/>
            <person name="Krsek D."/>
            <person name="Sedlacek I."/>
        </authorList>
    </citation>
    <scope>NUCLEOTIDE SEQUENCE [LARGE SCALE GENOMIC DNA]</scope>
    <source>
        <strain evidence="1 2">P7388</strain>
    </source>
</reference>
<evidence type="ECO:0000313" key="2">
    <source>
        <dbReference type="Proteomes" id="UP000675047"/>
    </source>
</evidence>
<protein>
    <submittedName>
        <fullName evidence="1">Uncharacterized protein</fullName>
    </submittedName>
</protein>
<name>A0A940XCI8_9FLAO</name>
<keyword evidence="2" id="KW-1185">Reference proteome</keyword>
<proteinExistence type="predicted"/>
<accession>A0A940XCI8</accession>
<sequence>MNITILPLEDHKRYNVNGHTVYKDQNGRWESKTGMSTMEWNAFRNYENTVINNPRFKKHTKSTFKTK</sequence>